<gene>
    <name evidence="3" type="ORF">FIV46_13075</name>
</gene>
<organism evidence="3 4">
    <name type="scientific">Emcibacter nanhaiensis</name>
    <dbReference type="NCBI Taxonomy" id="1505037"/>
    <lineage>
        <taxon>Bacteria</taxon>
        <taxon>Pseudomonadati</taxon>
        <taxon>Pseudomonadota</taxon>
        <taxon>Alphaproteobacteria</taxon>
        <taxon>Emcibacterales</taxon>
        <taxon>Emcibacteraceae</taxon>
        <taxon>Emcibacter</taxon>
    </lineage>
</organism>
<dbReference type="Proteomes" id="UP000319148">
    <property type="component" value="Unassembled WGS sequence"/>
</dbReference>
<dbReference type="AlphaFoldDB" id="A0A501PH17"/>
<feature type="chain" id="PRO_5021325879" description="D-(-)-3-hydroxybutyrate oligomer hydrolase" evidence="2">
    <location>
        <begin position="20"/>
        <end position="681"/>
    </location>
</feature>
<dbReference type="SUPFAM" id="SSF53474">
    <property type="entry name" value="alpha/beta-Hydrolases"/>
    <property type="match status" value="1"/>
</dbReference>
<dbReference type="PROSITE" id="PS51257">
    <property type="entry name" value="PROKAR_LIPOPROTEIN"/>
    <property type="match status" value="1"/>
</dbReference>
<feature type="signal peptide" evidence="2">
    <location>
        <begin position="1"/>
        <end position="19"/>
    </location>
</feature>
<evidence type="ECO:0000313" key="3">
    <source>
        <dbReference type="EMBL" id="TPD59156.1"/>
    </source>
</evidence>
<keyword evidence="4" id="KW-1185">Reference proteome</keyword>
<keyword evidence="2" id="KW-0732">Signal</keyword>
<reference evidence="4" key="1">
    <citation type="submission" date="2019-06" db="EMBL/GenBank/DDBJ databases">
        <title>The complete genome of Emcibacter congregatus ZYLT.</title>
        <authorList>
            <person name="Zhao Z."/>
        </authorList>
    </citation>
    <scope>NUCLEOTIDE SEQUENCE [LARGE SCALE GENOMIC DNA]</scope>
    <source>
        <strain evidence="4">MCCC 1A06723</strain>
    </source>
</reference>
<sequence length="681" mass="73263">MIMTLTRLKLMSVTLASLAALSACGTEKAEVQKPASLIGTETHAYYDGSDNDLLTAGLGTAGLQGPEPQLADPLNPTVEEIRRLTIYFNFRALVDVTDAGGYGRLYGPKGEGKVAGHEYLVMGTIDGLKQPVTYMIQVPDNFDKNDPCLVTAPSSGGRSVFGAVGTVGSWALPKGCAVAYTDKATGIGMQFLGEGLVYDMHGRLVKKSDAPVPFQLDETEALKAYAAENPLHIALKHAHSRDNSMKDWGRIVLESIRVGFYILNKYHQPEQGGKVYDKDTVTVIASSISNGGYSSLKAAEQDGDGLIDAIVVSEPNVSPDMASVGPVSVAWGANELALNGAQFLEYSSKVNVLLACAMLSEPRDLPLRAYIPLGDAGLANRCQTLAEKGLVKGDTAEDRSRDARAQLRAYGVLEDSSLMDGFSVFSEIWPAVVGDYAMAFGRYGVEDQLCGVAIGATSKTGQLEDYPAERKQVNFAKSTGMIPSNDINWVKKSDAGWQRAQFTPNPENGLFDHDATSALCFDGLVQQDPAVATGMEEVRNSADLGGRPAIIVHGRRDSLIHVNFASRSYYALNKAKKGDASDLHYYEVRNGQHFDALSMLPAFAAKLAPMHYYFEQSLDLMWDHLKKGAPLPPSQLLDTKERGMDPAGTVPPLAADHMPAIAAAPGKMEITFDGDRLTVPE</sequence>
<proteinExistence type="predicted"/>
<protein>
    <recommendedName>
        <fullName evidence="5">D-(-)-3-hydroxybutyrate oligomer hydrolase</fullName>
    </recommendedName>
</protein>
<dbReference type="EMBL" id="VFIY01000015">
    <property type="protein sequence ID" value="TPD59156.1"/>
    <property type="molecule type" value="Genomic_DNA"/>
</dbReference>
<evidence type="ECO:0000256" key="2">
    <source>
        <dbReference type="SAM" id="SignalP"/>
    </source>
</evidence>
<dbReference type="Pfam" id="PF10605">
    <property type="entry name" value="3HBOH"/>
    <property type="match status" value="1"/>
</dbReference>
<evidence type="ECO:0008006" key="5">
    <source>
        <dbReference type="Google" id="ProtNLM"/>
    </source>
</evidence>
<comment type="caution">
    <text evidence="3">The sequence shown here is derived from an EMBL/GenBank/DDBJ whole genome shotgun (WGS) entry which is preliminary data.</text>
</comment>
<dbReference type="GO" id="GO:0019605">
    <property type="term" value="P:butyrate metabolic process"/>
    <property type="evidence" value="ECO:0007669"/>
    <property type="project" value="InterPro"/>
</dbReference>
<accession>A0A501PH17</accession>
<dbReference type="InterPro" id="IPR029058">
    <property type="entry name" value="AB_hydrolase_fold"/>
</dbReference>
<dbReference type="InterPro" id="IPR016582">
    <property type="entry name" value="OHBut_olig_hydro_put"/>
</dbReference>
<name>A0A501PH17_9PROT</name>
<dbReference type="OrthoDB" id="4294477at2"/>
<evidence type="ECO:0000313" key="4">
    <source>
        <dbReference type="Proteomes" id="UP000319148"/>
    </source>
</evidence>
<dbReference type="GO" id="GO:0047989">
    <property type="term" value="F:hydroxybutyrate-dimer hydrolase activity"/>
    <property type="evidence" value="ECO:0007669"/>
    <property type="project" value="InterPro"/>
</dbReference>
<keyword evidence="1" id="KW-0378">Hydrolase</keyword>
<dbReference type="GO" id="GO:0005615">
    <property type="term" value="C:extracellular space"/>
    <property type="evidence" value="ECO:0007669"/>
    <property type="project" value="InterPro"/>
</dbReference>
<evidence type="ECO:0000256" key="1">
    <source>
        <dbReference type="ARBA" id="ARBA00022801"/>
    </source>
</evidence>